<gene>
    <name evidence="7" type="ORF">PVW1_090007500</name>
</gene>
<keyword evidence="5 6" id="KW-0472">Membrane</keyword>
<evidence type="ECO:0000256" key="1">
    <source>
        <dbReference type="ARBA" id="ARBA00004167"/>
    </source>
</evidence>
<dbReference type="Pfam" id="PF15069">
    <property type="entry name" value="FAM163"/>
    <property type="match status" value="1"/>
</dbReference>
<evidence type="ECO:0000256" key="6">
    <source>
        <dbReference type="SAM" id="Phobius"/>
    </source>
</evidence>
<dbReference type="GO" id="GO:0016020">
    <property type="term" value="C:membrane"/>
    <property type="evidence" value="ECO:0007669"/>
    <property type="project" value="UniProtKB-SubCell"/>
</dbReference>
<sequence length="156" mass="18078">MLQITVVMAKESKTEETTIVNKIMEYANNAWEKYKNILKPICVMFGQNENCDGGYVTIPVAVFAFVLFFCIICLICCKCCCKKSCCKKKENDESDVDYNQFMMGQDGQMYNQMYQGQMMQPQMIPAGMMYPQMYSQMYPQMYPQMYQGVGMQEQGI</sequence>
<dbReference type="InterPro" id="IPR029379">
    <property type="entry name" value="FAM163"/>
</dbReference>
<feature type="transmembrane region" description="Helical" evidence="6">
    <location>
        <begin position="58"/>
        <end position="81"/>
    </location>
</feature>
<evidence type="ECO:0000313" key="8">
    <source>
        <dbReference type="Proteomes" id="UP000779233"/>
    </source>
</evidence>
<evidence type="ECO:0000256" key="4">
    <source>
        <dbReference type="ARBA" id="ARBA00022989"/>
    </source>
</evidence>
<proteinExistence type="inferred from homology"/>
<comment type="similarity">
    <text evidence="2">Belongs to the FAM163 family.</text>
</comment>
<evidence type="ECO:0000256" key="5">
    <source>
        <dbReference type="ARBA" id="ARBA00023136"/>
    </source>
</evidence>
<name>A0A8S4H7J9_PLAVI</name>
<dbReference type="EMBL" id="CAJZCX010000007">
    <property type="protein sequence ID" value="CAG9476513.1"/>
    <property type="molecule type" value="Genomic_DNA"/>
</dbReference>
<dbReference type="AlphaFoldDB" id="A0A8S4H7J9"/>
<protein>
    <submittedName>
        <fullName evidence="7">(malaria parasite P. vivax) hypothetical protein</fullName>
    </submittedName>
</protein>
<evidence type="ECO:0000256" key="2">
    <source>
        <dbReference type="ARBA" id="ARBA00006760"/>
    </source>
</evidence>
<reference evidence="7" key="1">
    <citation type="submission" date="2021-09" db="EMBL/GenBank/DDBJ databases">
        <authorList>
            <consortium name="Pathogen Informatics"/>
        </authorList>
    </citation>
    <scope>NUCLEOTIDE SEQUENCE</scope>
    <source>
        <strain evidence="7">PvW1</strain>
    </source>
</reference>
<comment type="subcellular location">
    <subcellularLocation>
        <location evidence="1">Membrane</location>
        <topology evidence="1">Single-pass membrane protein</topology>
    </subcellularLocation>
</comment>
<dbReference type="Proteomes" id="UP000779233">
    <property type="component" value="Unassembled WGS sequence"/>
</dbReference>
<organism evidence="7 8">
    <name type="scientific">Plasmodium vivax</name>
    <name type="common">malaria parasite P. vivax</name>
    <dbReference type="NCBI Taxonomy" id="5855"/>
    <lineage>
        <taxon>Eukaryota</taxon>
        <taxon>Sar</taxon>
        <taxon>Alveolata</taxon>
        <taxon>Apicomplexa</taxon>
        <taxon>Aconoidasida</taxon>
        <taxon>Haemosporida</taxon>
        <taxon>Plasmodiidae</taxon>
        <taxon>Plasmodium</taxon>
        <taxon>Plasmodium (Plasmodium)</taxon>
    </lineage>
</organism>
<keyword evidence="4 6" id="KW-1133">Transmembrane helix</keyword>
<comment type="caution">
    <text evidence="7">The sequence shown here is derived from an EMBL/GenBank/DDBJ whole genome shotgun (WGS) entry which is preliminary data.</text>
</comment>
<accession>A0A8S4H7J9</accession>
<keyword evidence="3 6" id="KW-0812">Transmembrane</keyword>
<evidence type="ECO:0000313" key="7">
    <source>
        <dbReference type="EMBL" id="CAG9476513.1"/>
    </source>
</evidence>
<dbReference type="VEuPathDB" id="PlasmoDB:PVPAM_090007200"/>
<evidence type="ECO:0000256" key="3">
    <source>
        <dbReference type="ARBA" id="ARBA00022692"/>
    </source>
</evidence>